<keyword evidence="4" id="KW-0732">Signal</keyword>
<evidence type="ECO:0000256" key="2">
    <source>
        <dbReference type="ARBA" id="ARBA00022448"/>
    </source>
</evidence>
<feature type="chain" id="PRO_5007176217" evidence="4">
    <location>
        <begin position="24"/>
        <end position="112"/>
    </location>
</feature>
<dbReference type="Gramene" id="KVI02493">
    <property type="protein sequence ID" value="KVI02493"/>
    <property type="gene ID" value="Ccrd_019165"/>
</dbReference>
<dbReference type="STRING" id="59895.A0A124SF88"/>
<dbReference type="SUPFAM" id="SSF47699">
    <property type="entry name" value="Bifunctional inhibitor/lipid-transfer protein/seed storage 2S albumin"/>
    <property type="match status" value="1"/>
</dbReference>
<feature type="domain" description="Bifunctional inhibitor/plant lipid transfer protein/seed storage helical" evidence="5">
    <location>
        <begin position="26"/>
        <end position="92"/>
    </location>
</feature>
<proteinExistence type="inferred from homology"/>
<organism evidence="6 7">
    <name type="scientific">Cynara cardunculus var. scolymus</name>
    <name type="common">Globe artichoke</name>
    <name type="synonym">Cynara scolymus</name>
    <dbReference type="NCBI Taxonomy" id="59895"/>
    <lineage>
        <taxon>Eukaryota</taxon>
        <taxon>Viridiplantae</taxon>
        <taxon>Streptophyta</taxon>
        <taxon>Embryophyta</taxon>
        <taxon>Tracheophyta</taxon>
        <taxon>Spermatophyta</taxon>
        <taxon>Magnoliopsida</taxon>
        <taxon>eudicotyledons</taxon>
        <taxon>Gunneridae</taxon>
        <taxon>Pentapetalae</taxon>
        <taxon>asterids</taxon>
        <taxon>campanulids</taxon>
        <taxon>Asterales</taxon>
        <taxon>Asteraceae</taxon>
        <taxon>Carduoideae</taxon>
        <taxon>Cardueae</taxon>
        <taxon>Carduinae</taxon>
        <taxon>Cynara</taxon>
    </lineage>
</organism>
<dbReference type="InterPro" id="IPR016140">
    <property type="entry name" value="Bifunc_inhib/LTP/seed_store"/>
</dbReference>
<dbReference type="Pfam" id="PF00234">
    <property type="entry name" value="Tryp_alpha_amyl"/>
    <property type="match status" value="1"/>
</dbReference>
<dbReference type="InterPro" id="IPR000528">
    <property type="entry name" value="Plant_nsLTP"/>
</dbReference>
<dbReference type="OMA" id="CNCAKSA"/>
<dbReference type="PRINTS" id="PR00382">
    <property type="entry name" value="LIPIDTRNSFER"/>
</dbReference>
<dbReference type="GO" id="GO:0006869">
    <property type="term" value="P:lipid transport"/>
    <property type="evidence" value="ECO:0007669"/>
    <property type="project" value="InterPro"/>
</dbReference>
<dbReference type="Gene3D" id="1.10.110.10">
    <property type="entry name" value="Plant lipid-transfer and hydrophobic proteins"/>
    <property type="match status" value="1"/>
</dbReference>
<evidence type="ECO:0000313" key="6">
    <source>
        <dbReference type="EMBL" id="KVI02493.1"/>
    </source>
</evidence>
<accession>A0A124SF88</accession>
<dbReference type="PANTHER" id="PTHR33076">
    <property type="entry name" value="NON-SPECIFIC LIPID-TRANSFER PROTEIN 2-RELATED"/>
    <property type="match status" value="1"/>
</dbReference>
<gene>
    <name evidence="6" type="ORF">Ccrd_019165</name>
</gene>
<evidence type="ECO:0000259" key="5">
    <source>
        <dbReference type="Pfam" id="PF00234"/>
    </source>
</evidence>
<keyword evidence="3" id="KW-0446">Lipid-binding</keyword>
<dbReference type="AlphaFoldDB" id="A0A124SF88"/>
<evidence type="ECO:0000256" key="1">
    <source>
        <dbReference type="ARBA" id="ARBA00009748"/>
    </source>
</evidence>
<dbReference type="EMBL" id="LEKV01002652">
    <property type="protein sequence ID" value="KVI02493.1"/>
    <property type="molecule type" value="Genomic_DNA"/>
</dbReference>
<evidence type="ECO:0000256" key="3">
    <source>
        <dbReference type="ARBA" id="ARBA00023121"/>
    </source>
</evidence>
<sequence length="112" mass="11699">MKGVAVVMVAMMAMALMVAPNEAITCSDLSSMLSPCLNYLKSGGSPPQACCAGARRVQAATRSQADRRTVCNCAKSAAAQMKIRPDAASRFLEMGGRRWIMAGGATAEVSPE</sequence>
<comment type="similarity">
    <text evidence="1">Belongs to the plant LTP family.</text>
</comment>
<comment type="caution">
    <text evidence="6">The sequence shown here is derived from an EMBL/GenBank/DDBJ whole genome shotgun (WGS) entry which is preliminary data.</text>
</comment>
<evidence type="ECO:0000313" key="7">
    <source>
        <dbReference type="Proteomes" id="UP000243975"/>
    </source>
</evidence>
<name>A0A124SF88_CYNCS</name>
<protein>
    <submittedName>
        <fullName evidence="6">Bifunctional inhibitor/plant lipid transfer protein/seed storage helical domain-containing protein</fullName>
    </submittedName>
</protein>
<dbReference type="GO" id="GO:0008289">
    <property type="term" value="F:lipid binding"/>
    <property type="evidence" value="ECO:0007669"/>
    <property type="project" value="UniProtKB-KW"/>
</dbReference>
<keyword evidence="7" id="KW-1185">Reference proteome</keyword>
<reference evidence="6 7" key="1">
    <citation type="journal article" date="2016" name="Sci. Rep.">
        <title>The genome sequence of the outbreeding globe artichoke constructed de novo incorporating a phase-aware low-pass sequencing strategy of F1 progeny.</title>
        <authorList>
            <person name="Scaglione D."/>
            <person name="Reyes-Chin-Wo S."/>
            <person name="Acquadro A."/>
            <person name="Froenicke L."/>
            <person name="Portis E."/>
            <person name="Beitel C."/>
            <person name="Tirone M."/>
            <person name="Mauro R."/>
            <person name="Lo Monaco A."/>
            <person name="Mauromicale G."/>
            <person name="Faccioli P."/>
            <person name="Cattivelli L."/>
            <person name="Rieseberg L."/>
            <person name="Michelmore R."/>
            <person name="Lanteri S."/>
        </authorList>
    </citation>
    <scope>NUCLEOTIDE SEQUENCE [LARGE SCALE GENOMIC DNA]</scope>
    <source>
        <strain evidence="6">2C</strain>
    </source>
</reference>
<evidence type="ECO:0000256" key="4">
    <source>
        <dbReference type="SAM" id="SignalP"/>
    </source>
</evidence>
<dbReference type="InterPro" id="IPR036312">
    <property type="entry name" value="Bifun_inhib/LTP/seed_sf"/>
</dbReference>
<dbReference type="CDD" id="cd01960">
    <property type="entry name" value="nsLTP1"/>
    <property type="match status" value="1"/>
</dbReference>
<dbReference type="Proteomes" id="UP000243975">
    <property type="component" value="Unassembled WGS sequence"/>
</dbReference>
<feature type="signal peptide" evidence="4">
    <location>
        <begin position="1"/>
        <end position="23"/>
    </location>
</feature>
<keyword evidence="2" id="KW-0813">Transport</keyword>